<feature type="domain" description="Coronavirus spike (S) glycoprotein S2 subunit heptad repeat 1 (HR1) region profile" evidence="28">
    <location>
        <begin position="1005"/>
        <end position="1110"/>
    </location>
</feature>
<evidence type="ECO:0000256" key="12">
    <source>
        <dbReference type="ARBA" id="ARBA00022870"/>
    </source>
</evidence>
<evidence type="ECO:0000256" key="17">
    <source>
        <dbReference type="ARBA" id="ARBA00023136"/>
    </source>
</evidence>
<evidence type="ECO:0000256" key="5">
    <source>
        <dbReference type="ARBA" id="ARBA00022511"/>
    </source>
</evidence>
<evidence type="ECO:0000256" key="9">
    <source>
        <dbReference type="ARBA" id="ARBA00022729"/>
    </source>
</evidence>
<dbReference type="Gene3D" id="2.60.120.960">
    <property type="entry name" value="Spike glycoprotein, N-terminal domain"/>
    <property type="match status" value="1"/>
</dbReference>
<comment type="function">
    <text evidence="24">Spike protein S1: attaches the virion to the cell membrane by interacting with host receptor, initiating the infection.</text>
</comment>
<sequence>MRHNLNMLFVVLLLLPSCLGYIGDFRCINLVNTDMSNASAPSVSTETVDVSKGLGTYYVLDRVYLNATLLLTGYYPVDGSNYRNLALTGTNTISLTWFKPPFLSEFNDGIFAKVKNLKANTPKGATSYFPTIVIGSLFGHTSYTVVLEPYNNIIMASVCTYTICLLPYTDCKANTNGNRLIGFWHTDVKPPTCLLKRNFTFDVNADWLYFHFYQQGGTFYAYYASVSSATTFLFSIYIGDVLTQYFVLPYICTPSTTGVLSPQYWVTPLVKRQYLFNFNQKGVITGAVDCASSYTSEIKCKTQSLLPSTGVYDLSGYTVQPVGVVYRRVPNLPDCKIEEWLTAKSVPSPLNWERRTFQNCNFNLSSLLRYVQAESLSCNNIDASKVYGMCFGGISVDKFAIPRSRQIDLQIGNSGFLQTANYKIDTAVTSCQLYYSLPKNNVTINNYNPSSWNRRYGFNDAGVFGKNQHDVASAQQCFTVRSSYCPCAQPDIVSPCTAQTKPMSAYCPVGTTHRECSGSGPHLRSRGHRARVGTYTCECTCKPNPLDTYDLRCGQIKTIVNVGDHCEGLGVLEDQCGNSDPHKGCVCSNASFIGWSHDTCLVNDRCQIFANILLNGINSGTTCSTDLQLPNTEVVTGVCVRYDLYGITGQGVFKEVKADYYNSWQTLLYDVNGNLNGFRDLTTNKTYTIRSCYSGRVSAAYHSDAPEPALLYRNINCGFVFNNNISREENPLTYFDSYLGCVVNADNHTDQALPNCDLRMGAGLCVDYSKSRRARRSVSTGYRLTTFEPYTPMLVNDSVQAIDGMYDMQIPTNFTIGHHEEFIQIRAPKVTIDCAAFVCGDNSVCRQQLVEYGSFCENVNAILNEVNNLLDNMQLQVASALMQGVTVSSRLPDGIAGPIDDINFSPLLGCIGSTCSESENGPSAIRGRSAIEDLLFDKVKLSDVGFVEAYNNCTGGQEVRDLLCVQSFNGIKVLPPVLSESQISGYTTGATAAAMFPPWSAAAGVPFSLSVQYRINGLGVTMNVLSENQKMIASAFNNALGAIQDGFDATNSALAKLQSVVNVNAEALNNLLGQLSNRFGAISASLQEILSRLDALEAQVQVDRLISGRLTALNAYVSKQLSDSTLIKFSAAQAIEKVNECVKSQTMRINFCGSGNHILSLVQNAPYGLYFIHFSYVPTSFTTARVSPGLCIAGDRGLAPKAGYFVQDNGEWKFTGSGYYYPEPITDKNSVVMSSCAVNYTKAPEVFLNTSIPNLPDFKEELDKWFKNQTSIAPDLSLDFEKLNVTFLDLTDEMNRIQDAIKKLNESYINLKEVGTYEMYVKWPWYIWLLIGLAGVAVCVLLFFICCCTGCGLSCFKKCGNCCDEYGGHQDSIVIHNISSHED</sequence>
<evidence type="ECO:0000313" key="30">
    <source>
        <dbReference type="EMBL" id="QSJ02954.1"/>
    </source>
</evidence>
<keyword evidence="10 24" id="KW-1161">Viral attachment to host cell</keyword>
<dbReference type="HAMAP" id="MF_04099">
    <property type="entry name" value="BETA_CORONA_SPIKE"/>
    <property type="match status" value="1"/>
</dbReference>
<dbReference type="InterPro" id="IPR044873">
    <property type="entry name" value="Spike_S2_CoV_HR1"/>
</dbReference>
<dbReference type="PROSITE" id="PS51923">
    <property type="entry name" value="COV_S2_HR1"/>
    <property type="match status" value="1"/>
</dbReference>
<feature type="domain" description="BetaCoV S1-CTD" evidence="26">
    <location>
        <begin position="333"/>
        <end position="625"/>
    </location>
</feature>
<comment type="similarity">
    <text evidence="24">Belongs to the betacoronaviruses spike protein family.</text>
</comment>
<feature type="short sequence motif" description="KxHxx" evidence="24">
    <location>
        <begin position="1379"/>
        <end position="1383"/>
    </location>
</feature>
<keyword evidence="20 24" id="KW-0325">Glycoprotein</keyword>
<feature type="site" description="Cleavage" evidence="24">
    <location>
        <begin position="928"/>
        <end position="929"/>
    </location>
</feature>
<feature type="coiled-coil region" evidence="24">
    <location>
        <begin position="1286"/>
        <end position="1314"/>
    </location>
</feature>
<gene>
    <name evidence="24" type="primary">S</name>
</gene>
<evidence type="ECO:0000256" key="16">
    <source>
        <dbReference type="ARBA" id="ARBA00023054"/>
    </source>
</evidence>
<keyword evidence="17 24" id="KW-0472">Membrane</keyword>
<dbReference type="Gene3D" id="3.30.70.1840">
    <property type="match status" value="1"/>
</dbReference>
<keyword evidence="9 24" id="KW-0732">Signal</keyword>
<dbReference type="GO" id="GO:0044173">
    <property type="term" value="C:host cell endoplasmic reticulum-Golgi intermediate compartment membrane"/>
    <property type="evidence" value="ECO:0007669"/>
    <property type="project" value="UniProtKB-SubCell"/>
</dbReference>
<comment type="subcellular location">
    <subcellularLocation>
        <location evidence="2 24">Host cell membrane</location>
        <topology evidence="2 24">Single-pass type I membrane protein</topology>
    </subcellularLocation>
    <subcellularLocation>
        <location evidence="1 24">Host endoplasmic reticulum-Golgi intermediate compartment membrane</location>
        <topology evidence="1 24">Single-pass type I membrane protein</topology>
    </subcellularLocation>
    <subcellularLocation>
        <location evidence="24">Virion membrane</location>
        <topology evidence="24">Single-pass type I membrane protein</topology>
    </subcellularLocation>
    <text evidence="24">Accumulates in the endoplasmic reticulum-Golgi intermediate compartment, where it participates in virus particle assembly. Some S oligomers are transported to the host plasma membrane, where they may mediate cell-cell fusion.</text>
</comment>
<comment type="function">
    <text evidence="23">Mediates fusion of the virion and cellular membranes by acting as a class I viral fusion protein. Under the current model, the protein has at least three conformational states: pre-fusion native state, pre-hairpin intermediate state, and post-fusion hairpin state. During viral and target cell membrane fusion, the coiled coil regions (heptad repeats) assume a trimer-of-hairpins structure, positioning the fusion peptide in close proximity to the C-terminal region of the ectodomain. The formation of this structure appears to drive apposition and subsequent fusion of viral and target cell membranes.</text>
</comment>
<feature type="chain" id="PRO_5033195291" description="Spike protein S2" evidence="24">
    <location>
        <begin position="773"/>
        <end position="1383"/>
    </location>
</feature>
<dbReference type="SUPFAM" id="SSF143587">
    <property type="entry name" value="SARS receptor-binding domain-like"/>
    <property type="match status" value="1"/>
</dbReference>
<keyword evidence="16 24" id="KW-0175">Coiled coil</keyword>
<evidence type="ECO:0000259" key="28">
    <source>
        <dbReference type="PROSITE" id="PS51923"/>
    </source>
</evidence>
<evidence type="ECO:0000259" key="27">
    <source>
        <dbReference type="PROSITE" id="PS51922"/>
    </source>
</evidence>
<dbReference type="GO" id="GO:0019064">
    <property type="term" value="P:fusion of virus membrane with host plasma membrane"/>
    <property type="evidence" value="ECO:0007669"/>
    <property type="project" value="UniProtKB-UniRule"/>
</dbReference>
<dbReference type="CDD" id="cd22380">
    <property type="entry name" value="HKU1-CoV-like_Spike_SD1-2_S1-S2_S2"/>
    <property type="match status" value="1"/>
</dbReference>
<feature type="disulfide bond" evidence="24">
    <location>
        <begin position="953"/>
        <end position="964"/>
    </location>
</feature>
<dbReference type="SMR" id="A0A898K8C2"/>
<dbReference type="InterPro" id="IPR043607">
    <property type="entry name" value="CoV_S1_C"/>
</dbReference>
<dbReference type="InterPro" id="IPR043473">
    <property type="entry name" value="S2_sf_CoV"/>
</dbReference>
<comment type="domain">
    <text evidence="24">Fusion peptide 1 (FP1) and fusion peptide 2 (FP2) function cooperatively and have a membrane-ordering effect on lipid headgroups and shallow hydrophobic regions of target bilayers. They are considered as two domains of an extended, bipartite FP. The membrane-ordering activity is calcium-dependent and also dependent on correct folding, which is maintained by an internal disulfide bond in FP2.</text>
</comment>
<evidence type="ECO:0000256" key="10">
    <source>
        <dbReference type="ARBA" id="ARBA00022804"/>
    </source>
</evidence>
<keyword evidence="7 24" id="KW-1162">Viral penetration into host cytoplasm</keyword>
<dbReference type="GO" id="GO:0019031">
    <property type="term" value="C:viral envelope"/>
    <property type="evidence" value="ECO:0007669"/>
    <property type="project" value="UniProtKB-UniRule"/>
</dbReference>
<dbReference type="Pfam" id="PF19209">
    <property type="entry name" value="CoV_S1_C"/>
    <property type="match status" value="1"/>
</dbReference>
<dbReference type="FunFam" id="1.20.5.300:FF:000003">
    <property type="entry name" value="Spike glycoprotein"/>
    <property type="match status" value="1"/>
</dbReference>
<dbReference type="InterPro" id="IPR018548">
    <property type="entry name" value="Spike_S1_RBD_bCoV"/>
</dbReference>
<keyword evidence="8 24" id="KW-0812">Transmembrane</keyword>
<feature type="domain" description="BetaCoV S1-NTD" evidence="27">
    <location>
        <begin position="21"/>
        <end position="302"/>
    </location>
</feature>
<keyword evidence="15 24" id="KW-0843">Virulence</keyword>
<comment type="function">
    <text evidence="24">Spike protein S2': Acts as a viral fusion peptide which is unmasked following S2 cleavage occurring upon virus endocytosis.</text>
</comment>
<evidence type="ECO:0000256" key="24">
    <source>
        <dbReference type="HAMAP-Rule" id="MF_04099"/>
    </source>
</evidence>
<dbReference type="PROSITE" id="PS51922">
    <property type="entry name" value="BCOV_S1_NTD"/>
    <property type="match status" value="1"/>
</dbReference>
<keyword evidence="21 24" id="KW-0449">Lipoprotein</keyword>
<keyword evidence="22 24" id="KW-1160">Virus entry into host cell</keyword>
<dbReference type="InterPro" id="IPR002552">
    <property type="entry name" value="Spike_S2_CoV"/>
</dbReference>
<comment type="subunit">
    <text evidence="24">Homotrimer; each monomer consists of a S1 and a S2 subunit. The resulting peplomers protrude from the virus surface as spikes.</text>
</comment>
<dbReference type="GO" id="GO:0046813">
    <property type="term" value="P:receptor-mediated virion attachment to host cell"/>
    <property type="evidence" value="ECO:0007669"/>
    <property type="project" value="UniProtKB-UniRule"/>
</dbReference>
<evidence type="ECO:0000256" key="18">
    <source>
        <dbReference type="ARBA" id="ARBA00023139"/>
    </source>
</evidence>
<evidence type="ECO:0000256" key="15">
    <source>
        <dbReference type="ARBA" id="ARBA00023026"/>
    </source>
</evidence>
<evidence type="ECO:0000256" key="23">
    <source>
        <dbReference type="ARBA" id="ARBA00057222"/>
    </source>
</evidence>
<dbReference type="Pfam" id="PF09408">
    <property type="entry name" value="bCoV_S1_RBD"/>
    <property type="match status" value="1"/>
</dbReference>
<organism evidence="30">
    <name type="scientific">Murine coronavirus MHV-3</name>
    <dbReference type="NCBI Taxonomy" id="502104"/>
    <lineage>
        <taxon>Viruses</taxon>
        <taxon>Riboviria</taxon>
        <taxon>Orthornavirae</taxon>
        <taxon>Pisuviricota</taxon>
        <taxon>Pisoniviricetes</taxon>
        <taxon>Nidovirales</taxon>
        <taxon>Cornidovirineae</taxon>
        <taxon>Coronaviridae</taxon>
        <taxon>Orthocoronavirinae</taxon>
        <taxon>Betacoronavirus</taxon>
        <taxon>Embecovirus</taxon>
        <taxon>Betacoronavirus muris</taxon>
        <taxon>Murine coronavirus</taxon>
    </lineage>
</organism>
<comment type="PTM">
    <text evidence="24">Specific enzymatic cleavages in vivo yield mature proteins. The precursor is processed into S1 and S2 by host cell furin or another cellular protease to yield the mature S1 and S2 proteins. Additionally, a second cleavage leads to the release of a fusion peptide after viral attachment to host cell receptor.</text>
</comment>
<dbReference type="GO" id="GO:0055036">
    <property type="term" value="C:virion membrane"/>
    <property type="evidence" value="ECO:0007669"/>
    <property type="project" value="UniProtKB-SubCell"/>
</dbReference>
<keyword evidence="4 24" id="KW-1170">Fusion of virus membrane with host endosomal membrane</keyword>
<dbReference type="Gene3D" id="1.20.5.300">
    <property type="match status" value="2"/>
</dbReference>
<comment type="PTM">
    <text evidence="24">The cytoplasmic Cys-rich domain is palmitoylated. Spike glycoprotein is digested within host endosomes.</text>
</comment>
<dbReference type="FunFam" id="1.20.5.300:FF:000006">
    <property type="entry name" value="Spike glycoprotein"/>
    <property type="match status" value="1"/>
</dbReference>
<dbReference type="PROSITE" id="PS51924">
    <property type="entry name" value="COV_S2_HR2"/>
    <property type="match status" value="1"/>
</dbReference>
<dbReference type="InterPro" id="IPR044874">
    <property type="entry name" value="Spike_S2_CoV_HR2"/>
</dbReference>
<evidence type="ECO:0000256" key="25">
    <source>
        <dbReference type="SAM" id="Phobius"/>
    </source>
</evidence>
<keyword evidence="18 24" id="KW-0564">Palmitate</keyword>
<keyword evidence="11 24" id="KW-0946">Virion</keyword>
<evidence type="ECO:0000256" key="20">
    <source>
        <dbReference type="ARBA" id="ARBA00023180"/>
    </source>
</evidence>
<comment type="function">
    <text evidence="24">Spike protein S2: mediates fusion of the virion and cellular membranes by acting as a class I viral fusion protein. Under the current model, the protein has at least three conformational states: pre-fusion native state, pre-hairpin intermediate state, and post-fusion hairpin state. During viral and target cell membrane fusion, the coiled coil regions (heptad repeats) assume a trimer-of-hairpins structure, positioning the fusion peptide in close proximity to the C-terminal region of the ectodomain. The formation of this structure appears to drive apposition and subsequent fusion of viral and target cell membranes.</text>
</comment>
<keyword evidence="12 24" id="KW-1043">Host membrane</keyword>
<evidence type="ECO:0000256" key="3">
    <source>
        <dbReference type="ARBA" id="ARBA00022506"/>
    </source>
</evidence>
<evidence type="ECO:0000256" key="7">
    <source>
        <dbReference type="ARBA" id="ARBA00022595"/>
    </source>
</evidence>
<evidence type="ECO:0000259" key="29">
    <source>
        <dbReference type="PROSITE" id="PS51924"/>
    </source>
</evidence>
<dbReference type="Pfam" id="PF16451">
    <property type="entry name" value="bCoV_S1_N"/>
    <property type="match status" value="1"/>
</dbReference>
<dbReference type="EMBL" id="MW620427">
    <property type="protein sequence ID" value="QSJ02954.1"/>
    <property type="molecule type" value="Genomic_RNA"/>
</dbReference>
<dbReference type="InterPro" id="IPR044339">
    <property type="entry name" value="Spike_S1_NTD_MHV-like"/>
</dbReference>
<proteinExistence type="inferred from homology"/>
<feature type="domain" description="Coronavirus spike (S) glycoprotein S2 subunit heptad repeat 2 (HR2) region profile" evidence="29">
    <location>
        <begin position="1253"/>
        <end position="1336"/>
    </location>
</feature>
<name>A0A898K8C2_9BETC</name>
<evidence type="ECO:0000256" key="13">
    <source>
        <dbReference type="ARBA" id="ARBA00022879"/>
    </source>
</evidence>
<evidence type="ECO:0000256" key="2">
    <source>
        <dbReference type="ARBA" id="ARBA00004402"/>
    </source>
</evidence>
<evidence type="ECO:0000256" key="14">
    <source>
        <dbReference type="ARBA" id="ARBA00022989"/>
    </source>
</evidence>
<evidence type="ECO:0000256" key="6">
    <source>
        <dbReference type="ARBA" id="ARBA00022581"/>
    </source>
</evidence>
<feature type="region of interest" description="Heptad repeat 1" evidence="24">
    <location>
        <begin position="1029"/>
        <end position="1079"/>
    </location>
</feature>
<dbReference type="FunFam" id="2.60.120.960:FF:000002">
    <property type="entry name" value="Spike glycoprotein"/>
    <property type="match status" value="1"/>
</dbReference>
<feature type="region of interest" description="Fusion peptide 1" evidence="24">
    <location>
        <begin position="929"/>
        <end position="950"/>
    </location>
</feature>
<keyword evidence="5 24" id="KW-1032">Host cell membrane</keyword>
<dbReference type="SUPFAM" id="SSF111474">
    <property type="entry name" value="Coronavirus S2 glycoprotein"/>
    <property type="match status" value="2"/>
</dbReference>
<comment type="caution">
    <text evidence="24">Lacks conserved residue(s) required for the propagation of feature annotation.</text>
</comment>
<feature type="disulfide bond" evidence="24">
    <location>
        <begin position="335"/>
        <end position="360"/>
    </location>
</feature>
<dbReference type="InterPro" id="IPR032500">
    <property type="entry name" value="bCoV_S1_N"/>
</dbReference>
<evidence type="ECO:0000256" key="1">
    <source>
        <dbReference type="ARBA" id="ARBA00004372"/>
    </source>
</evidence>
<keyword evidence="14 24" id="KW-1133">Transmembrane helix</keyword>
<dbReference type="GO" id="GO:0075509">
    <property type="term" value="P:endocytosis involved in viral entry into host cell"/>
    <property type="evidence" value="ECO:0007669"/>
    <property type="project" value="UniProtKB-UniRule"/>
</dbReference>
<feature type="chain" id="PRO_5033195292" description="Spike protein S2'" evidence="24">
    <location>
        <begin position="929"/>
        <end position="1383"/>
    </location>
</feature>
<dbReference type="CDD" id="cd21484">
    <property type="entry name" value="MHV-like_Spike_S1_RBD"/>
    <property type="match status" value="1"/>
</dbReference>
<keyword evidence="13 24" id="KW-0261">Viral envelope protein</keyword>
<dbReference type="CDD" id="cd21625">
    <property type="entry name" value="MHV-like_Spike_S1_NTD"/>
    <property type="match status" value="1"/>
</dbReference>
<evidence type="ECO:0000256" key="11">
    <source>
        <dbReference type="ARBA" id="ARBA00022844"/>
    </source>
</evidence>
<keyword evidence="3 24" id="KW-1168">Fusion of virus membrane with host membrane</keyword>
<dbReference type="GO" id="GO:0020002">
    <property type="term" value="C:host cell plasma membrane"/>
    <property type="evidence" value="ECO:0007669"/>
    <property type="project" value="UniProtKB-SubCell"/>
</dbReference>
<evidence type="ECO:0000256" key="22">
    <source>
        <dbReference type="ARBA" id="ARBA00023296"/>
    </source>
</evidence>
<accession>A0A898K8C2</accession>
<evidence type="ECO:0000256" key="21">
    <source>
        <dbReference type="ARBA" id="ARBA00023288"/>
    </source>
</evidence>
<feature type="region of interest" description="Fusion peptide 2" evidence="24">
    <location>
        <begin position="948"/>
        <end position="968"/>
    </location>
</feature>
<feature type="topological domain" description="Cytoplasmic" evidence="24">
    <location>
        <begin position="1346"/>
        <end position="1383"/>
    </location>
</feature>
<evidence type="ECO:0000259" key="26">
    <source>
        <dbReference type="PROSITE" id="PS51921"/>
    </source>
</evidence>
<dbReference type="PROSITE" id="PS51921">
    <property type="entry name" value="BCOV_S1_CTD"/>
    <property type="match status" value="1"/>
</dbReference>
<evidence type="ECO:0000256" key="8">
    <source>
        <dbReference type="ARBA" id="ARBA00022692"/>
    </source>
</evidence>
<dbReference type="InterPro" id="IPR042578">
    <property type="entry name" value="BETA_CORONA_SPIKE"/>
</dbReference>
<protein>
    <recommendedName>
        <fullName evidence="24">Spike glycoprotein</fullName>
        <shortName evidence="24">S glycoprotein</shortName>
    </recommendedName>
    <alternativeName>
        <fullName evidence="24">E2</fullName>
    </alternativeName>
    <alternativeName>
        <fullName evidence="24">Peplomer protein</fullName>
    </alternativeName>
    <component>
        <recommendedName>
            <fullName evidence="24">Spike protein S1</fullName>
        </recommendedName>
    </component>
    <component>
        <recommendedName>
            <fullName evidence="24">Spike protein S2</fullName>
        </recommendedName>
    </component>
    <component>
        <recommendedName>
            <fullName evidence="24">Spike protein S2'</fullName>
        </recommendedName>
    </component>
</protein>
<keyword evidence="6 24" id="KW-0945">Host-virus interaction</keyword>
<evidence type="ECO:0000256" key="19">
    <source>
        <dbReference type="ARBA" id="ARBA00023157"/>
    </source>
</evidence>
<feature type="coiled-coil region" evidence="24">
    <location>
        <begin position="1058"/>
        <end position="1102"/>
    </location>
</feature>
<dbReference type="GO" id="GO:0016020">
    <property type="term" value="C:membrane"/>
    <property type="evidence" value="ECO:0007669"/>
    <property type="project" value="UniProtKB-UniRule"/>
</dbReference>
<keyword evidence="19 24" id="KW-1015">Disulfide bond</keyword>
<reference evidence="30" key="1">
    <citation type="submission" date="2021-02" db="EMBL/GenBank/DDBJ databases">
        <authorList>
            <person name="Barbosa Garcia A."/>
            <person name="Duraes-Carvalho R."/>
            <person name="Weis Arns C."/>
        </authorList>
    </citation>
    <scope>NUCLEOTIDE SEQUENCE</scope>
    <source>
        <strain evidence="30">UNICAMP</strain>
    </source>
</reference>
<evidence type="ECO:0000256" key="4">
    <source>
        <dbReference type="ARBA" id="ARBA00022510"/>
    </source>
</evidence>
<dbReference type="InterPro" id="IPR036326">
    <property type="entry name" value="Spike_S1_RBD_sf_bCoV"/>
</dbReference>
<dbReference type="Pfam" id="PF01601">
    <property type="entry name" value="CoV_S2"/>
    <property type="match status" value="1"/>
</dbReference>
<feature type="transmembrane region" description="Helical" evidence="25">
    <location>
        <begin position="1325"/>
        <end position="1348"/>
    </location>
</feature>
<dbReference type="InterPro" id="IPR043002">
    <property type="entry name" value="Spike_N_sf"/>
</dbReference>
<feature type="disulfide bond" evidence="24">
    <location>
        <begin position="378"/>
        <end position="431"/>
    </location>
</feature>
<dbReference type="GO" id="GO:0039654">
    <property type="term" value="P:fusion of virus membrane with host endosome membrane"/>
    <property type="evidence" value="ECO:0007669"/>
    <property type="project" value="UniProtKB-UniRule"/>
</dbReference>